<dbReference type="InterPro" id="IPR045175">
    <property type="entry name" value="M28_fam"/>
</dbReference>
<dbReference type="GO" id="GO:0005774">
    <property type="term" value="C:vacuolar membrane"/>
    <property type="evidence" value="ECO:0007669"/>
    <property type="project" value="UniProtKB-SubCell"/>
</dbReference>
<evidence type="ECO:0000256" key="1">
    <source>
        <dbReference type="ARBA" id="ARBA00003273"/>
    </source>
</evidence>
<dbReference type="PANTHER" id="PTHR12147:SF58">
    <property type="entry name" value="VACUOLAR MEMBRANE PROTEASE"/>
    <property type="match status" value="1"/>
</dbReference>
<gene>
    <name evidence="11" type="ORF">S2091_2978</name>
</gene>
<evidence type="ECO:0000256" key="4">
    <source>
        <dbReference type="ARBA" id="ARBA00017435"/>
    </source>
</evidence>
<evidence type="ECO:0000313" key="11">
    <source>
        <dbReference type="EMBL" id="PRC92319.1"/>
    </source>
</evidence>
<feature type="transmembrane region" description="Helical" evidence="9">
    <location>
        <begin position="546"/>
        <end position="567"/>
    </location>
</feature>
<evidence type="ECO:0000256" key="9">
    <source>
        <dbReference type="SAM" id="Phobius"/>
    </source>
</evidence>
<reference evidence="11 12" key="1">
    <citation type="submission" date="2018-02" db="EMBL/GenBank/DDBJ databases">
        <title>Solimicrobium silvestre gen. nov., sp. nov., isolated from alpine forest soil.</title>
        <authorList>
            <person name="Margesin R."/>
            <person name="Albuquerque L."/>
            <person name="Zhang D.-C."/>
            <person name="Froufe H.J.C."/>
            <person name="Severino R."/>
            <person name="Roxo I."/>
            <person name="Egas C."/>
            <person name="Da Costa M.S."/>
        </authorList>
    </citation>
    <scope>NUCLEOTIDE SEQUENCE [LARGE SCALE GENOMIC DNA]</scope>
    <source>
        <strain evidence="11 12">S20-91</strain>
    </source>
</reference>
<dbReference type="Proteomes" id="UP000237839">
    <property type="component" value="Unassembled WGS sequence"/>
</dbReference>
<accession>A0A2S9GX73</accession>
<proteinExistence type="inferred from homology"/>
<dbReference type="SUPFAM" id="SSF53187">
    <property type="entry name" value="Zn-dependent exopeptidases"/>
    <property type="match status" value="1"/>
</dbReference>
<protein>
    <recommendedName>
        <fullName evidence="4">Vacuolar membrane protease</fullName>
    </recommendedName>
    <alternativeName>
        <fullName evidence="8">FXNA-related family protease 1</fullName>
    </alternativeName>
</protein>
<keyword evidence="9" id="KW-0812">Transmembrane</keyword>
<keyword evidence="6 9" id="KW-1133">Transmembrane helix</keyword>
<feature type="transmembrane region" description="Helical" evidence="9">
    <location>
        <begin position="365"/>
        <end position="387"/>
    </location>
</feature>
<keyword evidence="5" id="KW-0926">Vacuole</keyword>
<comment type="caution">
    <text evidence="11">The sequence shown here is derived from an EMBL/GenBank/DDBJ whole genome shotgun (WGS) entry which is preliminary data.</text>
</comment>
<feature type="transmembrane region" description="Helical" evidence="9">
    <location>
        <begin position="462"/>
        <end position="479"/>
    </location>
</feature>
<keyword evidence="12" id="KW-1185">Reference proteome</keyword>
<evidence type="ECO:0000256" key="2">
    <source>
        <dbReference type="ARBA" id="ARBA00004128"/>
    </source>
</evidence>
<evidence type="ECO:0000256" key="5">
    <source>
        <dbReference type="ARBA" id="ARBA00022554"/>
    </source>
</evidence>
<evidence type="ECO:0000256" key="7">
    <source>
        <dbReference type="ARBA" id="ARBA00023180"/>
    </source>
</evidence>
<dbReference type="Gene3D" id="3.40.630.10">
    <property type="entry name" value="Zn peptidases"/>
    <property type="match status" value="1"/>
</dbReference>
<evidence type="ECO:0000313" key="12">
    <source>
        <dbReference type="Proteomes" id="UP000237839"/>
    </source>
</evidence>
<feature type="domain" description="Peptidase M28" evidence="10">
    <location>
        <begin position="113"/>
        <end position="301"/>
    </location>
</feature>
<comment type="similarity">
    <text evidence="3">Belongs to the peptidase M28 family.</text>
</comment>
<evidence type="ECO:0000259" key="10">
    <source>
        <dbReference type="Pfam" id="PF04389"/>
    </source>
</evidence>
<dbReference type="EMBL" id="PUGF01000014">
    <property type="protein sequence ID" value="PRC92319.1"/>
    <property type="molecule type" value="Genomic_DNA"/>
</dbReference>
<feature type="transmembrane region" description="Helical" evidence="9">
    <location>
        <begin position="12"/>
        <end position="31"/>
    </location>
</feature>
<evidence type="ECO:0000256" key="8">
    <source>
        <dbReference type="ARBA" id="ARBA00031512"/>
    </source>
</evidence>
<dbReference type="AlphaFoldDB" id="A0A2S9GX73"/>
<feature type="transmembrane region" description="Helical" evidence="9">
    <location>
        <begin position="437"/>
        <end position="456"/>
    </location>
</feature>
<dbReference type="PANTHER" id="PTHR12147">
    <property type="entry name" value="METALLOPEPTIDASE M28 FAMILY MEMBER"/>
    <property type="match status" value="1"/>
</dbReference>
<feature type="transmembrane region" description="Helical" evidence="9">
    <location>
        <begin position="491"/>
        <end position="514"/>
    </location>
</feature>
<dbReference type="RefSeq" id="WP_105532727.1">
    <property type="nucleotide sequence ID" value="NZ_PUGF01000014.1"/>
</dbReference>
<evidence type="ECO:0000256" key="6">
    <source>
        <dbReference type="ARBA" id="ARBA00022989"/>
    </source>
</evidence>
<keyword evidence="9" id="KW-0472">Membrane</keyword>
<comment type="subcellular location">
    <subcellularLocation>
        <location evidence="2">Vacuole membrane</location>
        <topology evidence="2">Multi-pass membrane protein</topology>
    </subcellularLocation>
</comment>
<name>A0A2S9GX73_9BURK</name>
<dbReference type="Pfam" id="PF04389">
    <property type="entry name" value="Peptidase_M28"/>
    <property type="match status" value="1"/>
</dbReference>
<dbReference type="GO" id="GO:0006508">
    <property type="term" value="P:proteolysis"/>
    <property type="evidence" value="ECO:0007669"/>
    <property type="project" value="InterPro"/>
</dbReference>
<feature type="transmembrane region" description="Helical" evidence="9">
    <location>
        <begin position="520"/>
        <end position="539"/>
    </location>
</feature>
<organism evidence="11 12">
    <name type="scientific">Solimicrobium silvestre</name>
    <dbReference type="NCBI Taxonomy" id="2099400"/>
    <lineage>
        <taxon>Bacteria</taxon>
        <taxon>Pseudomonadati</taxon>
        <taxon>Pseudomonadota</taxon>
        <taxon>Betaproteobacteria</taxon>
        <taxon>Burkholderiales</taxon>
        <taxon>Oxalobacteraceae</taxon>
        <taxon>Solimicrobium</taxon>
    </lineage>
</organism>
<dbReference type="GO" id="GO:0008235">
    <property type="term" value="F:metalloexopeptidase activity"/>
    <property type="evidence" value="ECO:0007669"/>
    <property type="project" value="InterPro"/>
</dbReference>
<feature type="transmembrane region" description="Helical" evidence="9">
    <location>
        <begin position="335"/>
        <end position="353"/>
    </location>
</feature>
<evidence type="ECO:0000256" key="3">
    <source>
        <dbReference type="ARBA" id="ARBA00010918"/>
    </source>
</evidence>
<keyword evidence="7" id="KW-0325">Glycoprotein</keyword>
<comment type="function">
    <text evidence="1">May be involved in vacuolar sorting and osmoregulation.</text>
</comment>
<feature type="transmembrane region" description="Helical" evidence="9">
    <location>
        <begin position="407"/>
        <end position="425"/>
    </location>
</feature>
<sequence length="766" mass="83367">MSTQLPVVQKINYVAGLIALIILIAVAAFGIQSERPPKPITAEAATKDFSSARAMSYLRHIAQEPHATGTDANAKVRQYLLTELKALGLTPQIQSGMGTYKSSRGGSIAMVHNILVRIPGQIPGKALLLAAHYDSVPGGAGAADDGASVAAILETIRALQSGAPLQNDLICLFTDGEEAGLLGSELFTAENPWVKDIGLALNFEYRGNGGPVLMFETSIGNGELITGFANSVTHPVSNSLLYEVYKLMPNDTDFTNFKAAGIPGMNFAAIENPSSYHTQLDRPELLNEGTLQHQGDMMLPLVRYFGNRPLIDLKSSDHVYFNVPGHGLIHYPVSWVFPLFALVIVLFMLVLIANMKKAEVRLGRMFIGALAFVLITMLLAGVCHLLWGAATWLHPSYQLLQNPYNSHWYLLAFVALVIGFFGAIQSGLARWLRPLELGLGAMLCWIVLLVASGFLMPGASFVLTWPLLAVLVAHLTLCSERIRNTSINTKMWILLVGTLPAVMLFAPLIRMLFIGLSPQMSAVIGLVVTLLLGIIAQLLALLTRRFLLPALPVVAGVAFLAAGSLTANFDIEHPRPSNVFYALDGVTNQALWLSDDVELSSWSKNFFPQKTSMRAVPEIFGEGSRSHQYWTSAAPDFGVPVPGIDVLQDVVTDNLRNVVVQIKSARHAPRLYVTIEGQEVLNSHVQGQDFSIISGSKWRLRTLGMPDDGINIALQFEPGKSFKIRVLDETYGLPQAGFPVRPPEIITKMSGSESDTILTVQVKQFN</sequence>
<dbReference type="InterPro" id="IPR007484">
    <property type="entry name" value="Peptidase_M28"/>
</dbReference>
<dbReference type="OrthoDB" id="9778250at2"/>